<reference evidence="9" key="1">
    <citation type="journal article" date="2020" name="Phytopathology">
        <title>Genome sequence of the chestnut blight fungus Cryphonectria parasitica EP155: A fundamental resource for an archetypical invasive plant pathogen.</title>
        <authorList>
            <person name="Crouch J.A."/>
            <person name="Dawe A."/>
            <person name="Aerts A."/>
            <person name="Barry K."/>
            <person name="Churchill A.C.L."/>
            <person name="Grimwood J."/>
            <person name="Hillman B."/>
            <person name="Milgroom M.G."/>
            <person name="Pangilinan J."/>
            <person name="Smith M."/>
            <person name="Salamov A."/>
            <person name="Schmutz J."/>
            <person name="Yadav J."/>
            <person name="Grigoriev I.V."/>
            <person name="Nuss D."/>
        </authorList>
    </citation>
    <scope>NUCLEOTIDE SEQUENCE</scope>
    <source>
        <strain evidence="9">EP155</strain>
    </source>
</reference>
<proteinExistence type="inferred from homology"/>
<dbReference type="InterPro" id="IPR023827">
    <property type="entry name" value="Peptidase_S8_Asp-AS"/>
</dbReference>
<dbReference type="Gene3D" id="3.40.50.200">
    <property type="entry name" value="Peptidase S8/S53 domain"/>
    <property type="match status" value="1"/>
</dbReference>
<dbReference type="CDD" id="cd04077">
    <property type="entry name" value="Peptidases_S8_PCSK9_ProteinaseK_like"/>
    <property type="match status" value="1"/>
</dbReference>
<gene>
    <name evidence="9" type="ORF">M406DRAFT_341425</name>
</gene>
<dbReference type="InterPro" id="IPR034193">
    <property type="entry name" value="PCSK9_ProteinaseK-like"/>
</dbReference>
<feature type="active site" description="Charge relay system" evidence="5">
    <location>
        <position position="162"/>
    </location>
</feature>
<dbReference type="PROSITE" id="PS51892">
    <property type="entry name" value="SUBTILASE"/>
    <property type="match status" value="1"/>
</dbReference>
<feature type="signal peptide" evidence="7">
    <location>
        <begin position="1"/>
        <end position="20"/>
    </location>
</feature>
<dbReference type="Pfam" id="PF00082">
    <property type="entry name" value="Peptidase_S8"/>
    <property type="match status" value="1"/>
</dbReference>
<evidence type="ECO:0000256" key="5">
    <source>
        <dbReference type="PROSITE-ProRule" id="PRU01240"/>
    </source>
</evidence>
<dbReference type="PRINTS" id="PR00723">
    <property type="entry name" value="SUBTILISIN"/>
</dbReference>
<organism evidence="9 10">
    <name type="scientific">Cryphonectria parasitica (strain ATCC 38755 / EP155)</name>
    <dbReference type="NCBI Taxonomy" id="660469"/>
    <lineage>
        <taxon>Eukaryota</taxon>
        <taxon>Fungi</taxon>
        <taxon>Dikarya</taxon>
        <taxon>Ascomycota</taxon>
        <taxon>Pezizomycotina</taxon>
        <taxon>Sordariomycetes</taxon>
        <taxon>Sordariomycetidae</taxon>
        <taxon>Diaporthales</taxon>
        <taxon>Cryphonectriaceae</taxon>
        <taxon>Cryphonectria-Endothia species complex</taxon>
        <taxon>Cryphonectria</taxon>
    </lineage>
</organism>
<dbReference type="InterPro" id="IPR036852">
    <property type="entry name" value="Peptidase_S8/S53_dom_sf"/>
</dbReference>
<dbReference type="InterPro" id="IPR022398">
    <property type="entry name" value="Peptidase_S8_His-AS"/>
</dbReference>
<dbReference type="InterPro" id="IPR015500">
    <property type="entry name" value="Peptidase_S8_subtilisin-rel"/>
</dbReference>
<sequence length="408" mass="42517">MELASFFIFTLALLNTLTLRVPIANPTAKNIIQNSYIVVYNESCSDDEVVAHQAHWTVTMARRNIGKRSNIGDRFLSTTVKTFSIGTVRAMALDADDQSAIEINQADEVAFIESDTQMHIETLITQDDATTGLARLSASQPGGLNYSYDDSAGEGITVFVIDTGIMTNHTQFQGRATLGFNAVNDINTDENGHGSHVAGTIGGYTFGVAKKVSLVGVKVLDASGEGSYSGILSGIEYVVDTIKAGNLSGKAVVNMSLGGSKSQAINQAITAVRIAGAVPVVAAGNDHEDASNDSPASAPGAITVGAIDQTTDQRAWFSNFGQVVDVFAPGVNVESVGIQNTTATKTEDGTSMASPHVAGLAAYLMALHNITDVGVVEATILGLAGATNSSVMENAMLTTDLIANNGHL</sequence>
<feature type="chain" id="PRO_5040515604" evidence="7">
    <location>
        <begin position="21"/>
        <end position="408"/>
    </location>
</feature>
<evidence type="ECO:0000256" key="3">
    <source>
        <dbReference type="ARBA" id="ARBA00022801"/>
    </source>
</evidence>
<accession>A0A9P5CLS8</accession>
<dbReference type="InterPro" id="IPR023828">
    <property type="entry name" value="Peptidase_S8_Ser-AS"/>
</dbReference>
<dbReference type="Proteomes" id="UP000803844">
    <property type="component" value="Unassembled WGS sequence"/>
</dbReference>
<dbReference type="PROSITE" id="PS00136">
    <property type="entry name" value="SUBTILASE_ASP"/>
    <property type="match status" value="1"/>
</dbReference>
<dbReference type="InterPro" id="IPR050131">
    <property type="entry name" value="Peptidase_S8_subtilisin-like"/>
</dbReference>
<dbReference type="PANTHER" id="PTHR43806:SF11">
    <property type="entry name" value="CEREVISIN-RELATED"/>
    <property type="match status" value="1"/>
</dbReference>
<keyword evidence="10" id="KW-1185">Reference proteome</keyword>
<evidence type="ECO:0000256" key="6">
    <source>
        <dbReference type="RuleBase" id="RU003355"/>
    </source>
</evidence>
<dbReference type="PROSITE" id="PS00138">
    <property type="entry name" value="SUBTILASE_SER"/>
    <property type="match status" value="1"/>
</dbReference>
<feature type="active site" description="Charge relay system" evidence="5">
    <location>
        <position position="351"/>
    </location>
</feature>
<evidence type="ECO:0000313" key="9">
    <source>
        <dbReference type="EMBL" id="KAF3762140.1"/>
    </source>
</evidence>
<dbReference type="SUPFAM" id="SSF54897">
    <property type="entry name" value="Protease propeptides/inhibitors"/>
    <property type="match status" value="1"/>
</dbReference>
<name>A0A9P5CLS8_CRYP1</name>
<keyword evidence="3 5" id="KW-0378">Hydrolase</keyword>
<evidence type="ECO:0000256" key="1">
    <source>
        <dbReference type="ARBA" id="ARBA00011073"/>
    </source>
</evidence>
<keyword evidence="7" id="KW-0732">Signal</keyword>
<dbReference type="GO" id="GO:0004252">
    <property type="term" value="F:serine-type endopeptidase activity"/>
    <property type="evidence" value="ECO:0007669"/>
    <property type="project" value="UniProtKB-UniRule"/>
</dbReference>
<dbReference type="InterPro" id="IPR000209">
    <property type="entry name" value="Peptidase_S8/S53_dom"/>
</dbReference>
<dbReference type="EMBL" id="MU032350">
    <property type="protein sequence ID" value="KAF3762140.1"/>
    <property type="molecule type" value="Genomic_DNA"/>
</dbReference>
<dbReference type="AlphaFoldDB" id="A0A9P5CLS8"/>
<dbReference type="GeneID" id="63838790"/>
<evidence type="ECO:0000256" key="4">
    <source>
        <dbReference type="ARBA" id="ARBA00022825"/>
    </source>
</evidence>
<feature type="domain" description="Peptidase S8/S53" evidence="8">
    <location>
        <begin position="153"/>
        <end position="383"/>
    </location>
</feature>
<dbReference type="FunFam" id="3.40.50.200:FF:000007">
    <property type="entry name" value="Subtilisin-like serine protease"/>
    <property type="match status" value="1"/>
</dbReference>
<keyword evidence="4 5" id="KW-0720">Serine protease</keyword>
<dbReference type="SUPFAM" id="SSF52743">
    <property type="entry name" value="Subtilisin-like"/>
    <property type="match status" value="1"/>
</dbReference>
<comment type="caution">
    <text evidence="9">The sequence shown here is derived from an EMBL/GenBank/DDBJ whole genome shotgun (WGS) entry which is preliminary data.</text>
</comment>
<evidence type="ECO:0000256" key="7">
    <source>
        <dbReference type="SAM" id="SignalP"/>
    </source>
</evidence>
<dbReference type="PANTHER" id="PTHR43806">
    <property type="entry name" value="PEPTIDASE S8"/>
    <property type="match status" value="1"/>
</dbReference>
<keyword evidence="2 5" id="KW-0645">Protease</keyword>
<dbReference type="PROSITE" id="PS00137">
    <property type="entry name" value="SUBTILASE_HIS"/>
    <property type="match status" value="1"/>
</dbReference>
<dbReference type="OrthoDB" id="206201at2759"/>
<evidence type="ECO:0000259" key="8">
    <source>
        <dbReference type="Pfam" id="PF00082"/>
    </source>
</evidence>
<dbReference type="GO" id="GO:0006508">
    <property type="term" value="P:proteolysis"/>
    <property type="evidence" value="ECO:0007669"/>
    <property type="project" value="UniProtKB-KW"/>
</dbReference>
<evidence type="ECO:0000256" key="2">
    <source>
        <dbReference type="ARBA" id="ARBA00022670"/>
    </source>
</evidence>
<dbReference type="RefSeq" id="XP_040773119.1">
    <property type="nucleotide sequence ID" value="XM_040921661.1"/>
</dbReference>
<evidence type="ECO:0000313" key="10">
    <source>
        <dbReference type="Proteomes" id="UP000803844"/>
    </source>
</evidence>
<comment type="similarity">
    <text evidence="1 5 6">Belongs to the peptidase S8 family.</text>
</comment>
<protein>
    <submittedName>
        <fullName evidence="9">Serine endopeptidase</fullName>
    </submittedName>
</protein>
<feature type="active site" description="Charge relay system" evidence="5">
    <location>
        <position position="193"/>
    </location>
</feature>